<feature type="domain" description="Protein kinase" evidence="3">
    <location>
        <begin position="295"/>
        <end position="576"/>
    </location>
</feature>
<keyword evidence="2" id="KW-0812">Transmembrane</keyword>
<dbReference type="PANTHER" id="PTHR44329">
    <property type="entry name" value="SERINE/THREONINE-PROTEIN KINASE TNNI3K-RELATED"/>
    <property type="match status" value="1"/>
</dbReference>
<feature type="transmembrane region" description="Helical" evidence="2">
    <location>
        <begin position="60"/>
        <end position="82"/>
    </location>
</feature>
<dbReference type="Gene3D" id="3.30.200.20">
    <property type="entry name" value="Phosphorylase Kinase, domain 1"/>
    <property type="match status" value="1"/>
</dbReference>
<keyword evidence="2" id="KW-1133">Transmembrane helix</keyword>
<dbReference type="EMBL" id="CAJNNV010031762">
    <property type="protein sequence ID" value="CAE8637744.1"/>
    <property type="molecule type" value="Genomic_DNA"/>
</dbReference>
<feature type="transmembrane region" description="Helical" evidence="2">
    <location>
        <begin position="154"/>
        <end position="173"/>
    </location>
</feature>
<name>A0A813HJU6_POLGL</name>
<feature type="region of interest" description="Disordered" evidence="1">
    <location>
        <begin position="205"/>
        <end position="243"/>
    </location>
</feature>
<dbReference type="GO" id="GO:0004674">
    <property type="term" value="F:protein serine/threonine kinase activity"/>
    <property type="evidence" value="ECO:0007669"/>
    <property type="project" value="TreeGrafter"/>
</dbReference>
<feature type="compositionally biased region" description="Low complexity" evidence="1">
    <location>
        <begin position="213"/>
        <end position="229"/>
    </location>
</feature>
<organism evidence="4 5">
    <name type="scientific">Polarella glacialis</name>
    <name type="common">Dinoflagellate</name>
    <dbReference type="NCBI Taxonomy" id="89957"/>
    <lineage>
        <taxon>Eukaryota</taxon>
        <taxon>Sar</taxon>
        <taxon>Alveolata</taxon>
        <taxon>Dinophyceae</taxon>
        <taxon>Suessiales</taxon>
        <taxon>Suessiaceae</taxon>
        <taxon>Polarella</taxon>
    </lineage>
</organism>
<dbReference type="PROSITE" id="PS50011">
    <property type="entry name" value="PROTEIN_KINASE_DOM"/>
    <property type="match status" value="1"/>
</dbReference>
<sequence length="632" mass="70136">SFFFVTHLMVRPLTPDAPQHHGSIFHHRLIATIVALCSCATGILVTWRSSWLEGVSARRLELYATFELALPILVVLHLDFYYAGKWQGLSSDEIGSALGDMYFSDSRVLLCWALITVIAHVHLPIRWCLLIWVEIAVLLSYLVCIALGSPEGFTNVAINWVTLLALILSAAAGKRHVEYLERLSMLALISEKTMRFQSEFQLERMSSQSTTVSNKSKNNNSNNNNNNNNRDNEDALSDTRSHDHASMVSSVEKMSDIVFEIDIRVEDASRALHFRAMAKMGQSEHWLIEADQLQCFPEQLLGRGSFGVVVAGEFLGAPVATKLNFALHTLSLSALSSELRIFRRLRHPNIVMFQGACIIPDSVLLILVEELVLGGTLQQFIEARHAELSARQLHGIVLGICRALQYLHGLRPAVVHGDLKPGNVLVERASLTPKLIDFGLSRLQSTKSKAVGGTLRYMAPEVVTQACDKKKATPSDIFSFGRVAFFVVTGIQPLSDITKAQIFQLAQQGVVVPLQWPTASESSSSPSSPSSESSSRPPQHMTWQPGWEDLCEKCLLVDPQDRTSAEQTQGLLHGWTDQEKTQGTESDPESGTNNTKNKNNKSSGQSRLVNAVHQAQQMYCKEPHRTHKMLQL</sequence>
<dbReference type="InterPro" id="IPR008271">
    <property type="entry name" value="Ser/Thr_kinase_AS"/>
</dbReference>
<feature type="transmembrane region" description="Helical" evidence="2">
    <location>
        <begin position="128"/>
        <end position="148"/>
    </location>
</feature>
<evidence type="ECO:0000313" key="5">
    <source>
        <dbReference type="Proteomes" id="UP000654075"/>
    </source>
</evidence>
<dbReference type="GO" id="GO:0005524">
    <property type="term" value="F:ATP binding"/>
    <property type="evidence" value="ECO:0007669"/>
    <property type="project" value="InterPro"/>
</dbReference>
<feature type="transmembrane region" description="Helical" evidence="2">
    <location>
        <begin position="29"/>
        <end position="48"/>
    </location>
</feature>
<evidence type="ECO:0000313" key="4">
    <source>
        <dbReference type="EMBL" id="CAE8637744.1"/>
    </source>
</evidence>
<gene>
    <name evidence="4" type="ORF">PGLA1383_LOCUS53072</name>
</gene>
<dbReference type="OrthoDB" id="439516at2759"/>
<dbReference type="SUPFAM" id="SSF56112">
    <property type="entry name" value="Protein kinase-like (PK-like)"/>
    <property type="match status" value="1"/>
</dbReference>
<evidence type="ECO:0000256" key="1">
    <source>
        <dbReference type="SAM" id="MobiDB-lite"/>
    </source>
</evidence>
<dbReference type="Gene3D" id="1.10.510.10">
    <property type="entry name" value="Transferase(Phosphotransferase) domain 1"/>
    <property type="match status" value="1"/>
</dbReference>
<keyword evidence="5" id="KW-1185">Reference proteome</keyword>
<dbReference type="SMART" id="SM00220">
    <property type="entry name" value="S_TKc"/>
    <property type="match status" value="1"/>
</dbReference>
<feature type="compositionally biased region" description="Basic and acidic residues" evidence="1">
    <location>
        <begin position="230"/>
        <end position="243"/>
    </location>
</feature>
<reference evidence="4" key="1">
    <citation type="submission" date="2021-02" db="EMBL/GenBank/DDBJ databases">
        <authorList>
            <person name="Dougan E. K."/>
            <person name="Rhodes N."/>
            <person name="Thang M."/>
            <person name="Chan C."/>
        </authorList>
    </citation>
    <scope>NUCLEOTIDE SEQUENCE</scope>
</reference>
<feature type="compositionally biased region" description="Low complexity" evidence="1">
    <location>
        <begin position="590"/>
        <end position="604"/>
    </location>
</feature>
<feature type="compositionally biased region" description="Low complexity" evidence="1">
    <location>
        <begin position="520"/>
        <end position="535"/>
    </location>
</feature>
<dbReference type="Proteomes" id="UP000654075">
    <property type="component" value="Unassembled WGS sequence"/>
</dbReference>
<accession>A0A813HJU6</accession>
<comment type="caution">
    <text evidence="4">The sequence shown here is derived from an EMBL/GenBank/DDBJ whole genome shotgun (WGS) entry which is preliminary data.</text>
</comment>
<dbReference type="AlphaFoldDB" id="A0A813HJU6"/>
<evidence type="ECO:0000259" key="3">
    <source>
        <dbReference type="PROSITE" id="PS50011"/>
    </source>
</evidence>
<dbReference type="PROSITE" id="PS00108">
    <property type="entry name" value="PROTEIN_KINASE_ST"/>
    <property type="match status" value="1"/>
</dbReference>
<dbReference type="InterPro" id="IPR051681">
    <property type="entry name" value="Ser/Thr_Kinases-Pseudokinases"/>
</dbReference>
<proteinExistence type="predicted"/>
<keyword evidence="2" id="KW-0472">Membrane</keyword>
<dbReference type="InterPro" id="IPR000719">
    <property type="entry name" value="Prot_kinase_dom"/>
</dbReference>
<feature type="region of interest" description="Disordered" evidence="1">
    <location>
        <begin position="517"/>
        <end position="543"/>
    </location>
</feature>
<evidence type="ECO:0000256" key="2">
    <source>
        <dbReference type="SAM" id="Phobius"/>
    </source>
</evidence>
<protein>
    <recommendedName>
        <fullName evidence="3">Protein kinase domain-containing protein</fullName>
    </recommendedName>
</protein>
<feature type="non-terminal residue" evidence="4">
    <location>
        <position position="1"/>
    </location>
</feature>
<dbReference type="InterPro" id="IPR011009">
    <property type="entry name" value="Kinase-like_dom_sf"/>
</dbReference>
<dbReference type="Pfam" id="PF00069">
    <property type="entry name" value="Pkinase"/>
    <property type="match status" value="1"/>
</dbReference>
<feature type="region of interest" description="Disordered" evidence="1">
    <location>
        <begin position="562"/>
        <end position="605"/>
    </location>
</feature>